<dbReference type="EMBL" id="KN401390">
    <property type="protein sequence ID" value="KHG14353.1"/>
    <property type="molecule type" value="Genomic_DNA"/>
</dbReference>
<evidence type="ECO:0000313" key="2">
    <source>
        <dbReference type="Proteomes" id="UP000032142"/>
    </source>
</evidence>
<dbReference type="AlphaFoldDB" id="A0A0B0NIK8"/>
<reference evidence="2" key="1">
    <citation type="submission" date="2014-09" db="EMBL/GenBank/DDBJ databases">
        <authorList>
            <person name="Mudge J."/>
            <person name="Ramaraj T."/>
            <person name="Lindquist I.E."/>
            <person name="Bharti A.K."/>
            <person name="Sundararajan A."/>
            <person name="Cameron C.T."/>
            <person name="Woodward J.E."/>
            <person name="May G.D."/>
            <person name="Brubaker C."/>
            <person name="Broadhvest J."/>
            <person name="Wilkins T.A."/>
        </authorList>
    </citation>
    <scope>NUCLEOTIDE SEQUENCE</scope>
    <source>
        <strain evidence="2">cv. AKA8401</strain>
    </source>
</reference>
<protein>
    <submittedName>
        <fullName evidence="1">Uncharacterized protein</fullName>
    </submittedName>
</protein>
<sequence>MRTVMPVEAQAAANVRVDVICKVEEHNEEK</sequence>
<accession>A0A0B0NIK8</accession>
<dbReference type="Proteomes" id="UP000032142">
    <property type="component" value="Unassembled WGS sequence"/>
</dbReference>
<evidence type="ECO:0000313" key="1">
    <source>
        <dbReference type="EMBL" id="KHG14353.1"/>
    </source>
</evidence>
<name>A0A0B0NIK8_GOSAR</name>
<gene>
    <name evidence="1" type="ORF">F383_17448</name>
</gene>
<keyword evidence="2" id="KW-1185">Reference proteome</keyword>
<proteinExistence type="predicted"/>
<organism evidence="1 2">
    <name type="scientific">Gossypium arboreum</name>
    <name type="common">Tree cotton</name>
    <name type="synonym">Gossypium nanking</name>
    <dbReference type="NCBI Taxonomy" id="29729"/>
    <lineage>
        <taxon>Eukaryota</taxon>
        <taxon>Viridiplantae</taxon>
        <taxon>Streptophyta</taxon>
        <taxon>Embryophyta</taxon>
        <taxon>Tracheophyta</taxon>
        <taxon>Spermatophyta</taxon>
        <taxon>Magnoliopsida</taxon>
        <taxon>eudicotyledons</taxon>
        <taxon>Gunneridae</taxon>
        <taxon>Pentapetalae</taxon>
        <taxon>rosids</taxon>
        <taxon>malvids</taxon>
        <taxon>Malvales</taxon>
        <taxon>Malvaceae</taxon>
        <taxon>Malvoideae</taxon>
        <taxon>Gossypium</taxon>
    </lineage>
</organism>